<dbReference type="PROSITE" id="PS51007">
    <property type="entry name" value="CYTC"/>
    <property type="match status" value="1"/>
</dbReference>
<dbReference type="GO" id="GO:0020037">
    <property type="term" value="F:heme binding"/>
    <property type="evidence" value="ECO:0007669"/>
    <property type="project" value="InterPro"/>
</dbReference>
<dbReference type="InterPro" id="IPR009056">
    <property type="entry name" value="Cyt_c-like_dom"/>
</dbReference>
<dbReference type="PANTHER" id="PTHR30600:SF9">
    <property type="entry name" value="BLR7738 PROTEIN"/>
    <property type="match status" value="1"/>
</dbReference>
<evidence type="ECO:0000259" key="5">
    <source>
        <dbReference type="PROSITE" id="PS51007"/>
    </source>
</evidence>
<evidence type="ECO:0000313" key="6">
    <source>
        <dbReference type="EMBL" id="OAP91111.1"/>
    </source>
</evidence>
<reference evidence="6" key="1">
    <citation type="submission" date="2016-04" db="EMBL/GenBank/DDBJ databases">
        <title>Fast-growing isolate from the root nodules of Vavilovia formosa.</title>
        <authorList>
            <person name="Kimeklis A."/>
            <person name="Safronova V."/>
            <person name="Belimov A."/>
            <person name="Andronov E."/>
        </authorList>
    </citation>
    <scope>NUCLEOTIDE SEQUENCE [LARGE SCALE GENOMIC DNA]</scope>
    <source>
        <strain evidence="6">Vaf-46</strain>
    </source>
</reference>
<proteinExistence type="predicted"/>
<evidence type="ECO:0000256" key="3">
    <source>
        <dbReference type="ARBA" id="ARBA00023004"/>
    </source>
</evidence>
<evidence type="ECO:0000256" key="4">
    <source>
        <dbReference type="PROSITE-ProRule" id="PRU00433"/>
    </source>
</evidence>
<comment type="caution">
    <text evidence="6">The sequence shown here is derived from an EMBL/GenBank/DDBJ whole genome shotgun (WGS) entry which is preliminary data.</text>
</comment>
<evidence type="ECO:0000256" key="1">
    <source>
        <dbReference type="ARBA" id="ARBA00022617"/>
    </source>
</evidence>
<keyword evidence="1 4" id="KW-0349">Heme</keyword>
<keyword evidence="2 4" id="KW-0479">Metal-binding</keyword>
<evidence type="ECO:0000256" key="2">
    <source>
        <dbReference type="ARBA" id="ARBA00022723"/>
    </source>
</evidence>
<dbReference type="Gene3D" id="1.10.760.10">
    <property type="entry name" value="Cytochrome c-like domain"/>
    <property type="match status" value="1"/>
</dbReference>
<name>A0A179BJ13_RHILE</name>
<keyword evidence="3 4" id="KW-0408">Iron</keyword>
<dbReference type="AlphaFoldDB" id="A0A179BJ13"/>
<dbReference type="GO" id="GO:0009055">
    <property type="term" value="F:electron transfer activity"/>
    <property type="evidence" value="ECO:0007669"/>
    <property type="project" value="InterPro"/>
</dbReference>
<dbReference type="InterPro" id="IPR036909">
    <property type="entry name" value="Cyt_c-like_dom_sf"/>
</dbReference>
<dbReference type="InterPro" id="IPR051395">
    <property type="entry name" value="Cytochrome_c_Peroxidase/MauG"/>
</dbReference>
<accession>A0A179BJ13</accession>
<protein>
    <recommendedName>
        <fullName evidence="5">Cytochrome c domain-containing protein</fullName>
    </recommendedName>
</protein>
<dbReference type="EMBL" id="LWBS01000402">
    <property type="protein sequence ID" value="OAP91111.1"/>
    <property type="molecule type" value="Genomic_DNA"/>
</dbReference>
<dbReference type="PANTHER" id="PTHR30600">
    <property type="entry name" value="CYTOCHROME C PEROXIDASE-RELATED"/>
    <property type="match status" value="1"/>
</dbReference>
<sequence>MRRVFWKWLLAVLVLLVVGAFALFFLLFRPVAQPKTNDLAEVFNHGSIGNEEAQGIPYWIWRVLPQLFPEHLPANADGYGAFGLYWRAGDEVPVGLSVKTLGVIGRVAPNCAFCHQGSYRLRADEPARLVEAGPGTRVNPQAYIRFLIDVGADPRLTADRVMAEIGKIYDMPVWERALYRFVLVPATRAALQEQGRRFAWMKDRPDWGPGRIDPFNPVKFQNLRLADDHTIGNSDMMPLWSLAGLATTNTRRFSLHWDGLQTDLYETVVSGAIGDGMTYKSYGGSEAGLRRIMDFIRLQGPPPSPFSPLRPAGDPYHVDAMAVEAGRGIYIAQCAVCHDAKGPRYRTPISIVELGTDRHRLDMWTPAARDRYAAYEPSYAWSFTNFQKTDGYVATGLGGLWLRGPYLHNGSVPTLRALLLPPAERPGQFYRGYDLVDAENGGFVSMPDTPGERYGTLYDTSRPGNGNGGHLWGTDLPPEAKEQLLSYLKTL</sequence>
<dbReference type="GO" id="GO:0046872">
    <property type="term" value="F:metal ion binding"/>
    <property type="evidence" value="ECO:0007669"/>
    <property type="project" value="UniProtKB-KW"/>
</dbReference>
<gene>
    <name evidence="6" type="ORF">A4U53_28135</name>
</gene>
<dbReference type="GO" id="GO:0004130">
    <property type="term" value="F:cytochrome-c peroxidase activity"/>
    <property type="evidence" value="ECO:0007669"/>
    <property type="project" value="TreeGrafter"/>
</dbReference>
<dbReference type="eggNOG" id="COG1858">
    <property type="taxonomic scope" value="Bacteria"/>
</dbReference>
<feature type="domain" description="Cytochrome c" evidence="5">
    <location>
        <begin position="321"/>
        <end position="491"/>
    </location>
</feature>
<dbReference type="SUPFAM" id="SSF46626">
    <property type="entry name" value="Cytochrome c"/>
    <property type="match status" value="1"/>
</dbReference>
<organism evidence="6">
    <name type="scientific">Rhizobium leguminosarum</name>
    <dbReference type="NCBI Taxonomy" id="384"/>
    <lineage>
        <taxon>Bacteria</taxon>
        <taxon>Pseudomonadati</taxon>
        <taxon>Pseudomonadota</taxon>
        <taxon>Alphaproteobacteria</taxon>
        <taxon>Hyphomicrobiales</taxon>
        <taxon>Rhizobiaceae</taxon>
        <taxon>Rhizobium/Agrobacterium group</taxon>
        <taxon>Rhizobium</taxon>
    </lineage>
</organism>
<dbReference type="Pfam" id="PF21419">
    <property type="entry name" value="RoxA-like_Cyt-c"/>
    <property type="match status" value="1"/>
</dbReference>